<dbReference type="GO" id="GO:0006281">
    <property type="term" value="P:DNA repair"/>
    <property type="evidence" value="ECO:0007669"/>
    <property type="project" value="InterPro"/>
</dbReference>
<gene>
    <name evidence="1" type="ORF">UCDDA912_g08606</name>
</gene>
<proteinExistence type="predicted"/>
<reference evidence="1 2" key="2">
    <citation type="submission" date="2015-05" db="EMBL/GenBank/DDBJ databases">
        <authorList>
            <person name="Morales-Cruz A."/>
            <person name="Amrine K.C."/>
            <person name="Cantu D."/>
        </authorList>
    </citation>
    <scope>NUCLEOTIDE SEQUENCE [LARGE SCALE GENOMIC DNA]</scope>
    <source>
        <strain evidence="1">DA912</strain>
    </source>
</reference>
<keyword evidence="1" id="KW-0456">Lyase</keyword>
<dbReference type="AlphaFoldDB" id="A0A0G2HTI8"/>
<dbReference type="InterPro" id="IPR036691">
    <property type="entry name" value="Endo/exonu/phosph_ase_sf"/>
</dbReference>
<dbReference type="GO" id="GO:0004519">
    <property type="term" value="F:endonuclease activity"/>
    <property type="evidence" value="ECO:0007669"/>
    <property type="project" value="InterPro"/>
</dbReference>
<keyword evidence="2" id="KW-1185">Reference proteome</keyword>
<dbReference type="PROSITE" id="PS00726">
    <property type="entry name" value="AP_NUCLEASE_F1_1"/>
    <property type="match status" value="1"/>
</dbReference>
<sequence length="68" mass="7710">MATCSSSFCQEPVRTMFDILDADIVIMQEAKIQRKDLTDDMVLVSGWDVFFSLPKDKKGKHLQACLIT</sequence>
<dbReference type="GO" id="GO:0016829">
    <property type="term" value="F:lyase activity"/>
    <property type="evidence" value="ECO:0007669"/>
    <property type="project" value="UniProtKB-KW"/>
</dbReference>
<protein>
    <submittedName>
        <fullName evidence="1">Putative dna lyase</fullName>
    </submittedName>
</protein>
<name>A0A0G2HTI8_9PEZI</name>
<evidence type="ECO:0000313" key="2">
    <source>
        <dbReference type="Proteomes" id="UP000034680"/>
    </source>
</evidence>
<dbReference type="OrthoDB" id="391817at2759"/>
<dbReference type="InterPro" id="IPR020847">
    <property type="entry name" value="AP_endonuclease_F1_BS"/>
</dbReference>
<dbReference type="Proteomes" id="UP000034680">
    <property type="component" value="Unassembled WGS sequence"/>
</dbReference>
<accession>A0A0G2HTI8</accession>
<dbReference type="EMBL" id="LCUC01000388">
    <property type="protein sequence ID" value="KKY31415.1"/>
    <property type="molecule type" value="Genomic_DNA"/>
</dbReference>
<reference evidence="1 2" key="1">
    <citation type="submission" date="2015-05" db="EMBL/GenBank/DDBJ databases">
        <title>Distinctive expansion of gene families associated with plant cell wall degradation and secondary metabolism in the genomes of grapevine trunk pathogens.</title>
        <authorList>
            <person name="Lawrence D.P."/>
            <person name="Travadon R."/>
            <person name="Rolshausen P.E."/>
            <person name="Baumgartner K."/>
        </authorList>
    </citation>
    <scope>NUCLEOTIDE SEQUENCE [LARGE SCALE GENOMIC DNA]</scope>
    <source>
        <strain evidence="1">DA912</strain>
    </source>
</reference>
<dbReference type="SUPFAM" id="SSF56219">
    <property type="entry name" value="DNase I-like"/>
    <property type="match status" value="1"/>
</dbReference>
<dbReference type="GO" id="GO:0003677">
    <property type="term" value="F:DNA binding"/>
    <property type="evidence" value="ECO:0007669"/>
    <property type="project" value="InterPro"/>
</dbReference>
<organism evidence="1 2">
    <name type="scientific">Diaporthe ampelina</name>
    <dbReference type="NCBI Taxonomy" id="1214573"/>
    <lineage>
        <taxon>Eukaryota</taxon>
        <taxon>Fungi</taxon>
        <taxon>Dikarya</taxon>
        <taxon>Ascomycota</taxon>
        <taxon>Pezizomycotina</taxon>
        <taxon>Sordariomycetes</taxon>
        <taxon>Sordariomycetidae</taxon>
        <taxon>Diaporthales</taxon>
        <taxon>Diaporthaceae</taxon>
        <taxon>Diaporthe</taxon>
    </lineage>
</organism>
<comment type="caution">
    <text evidence="1">The sequence shown here is derived from an EMBL/GenBank/DDBJ whole genome shotgun (WGS) entry which is preliminary data.</text>
</comment>
<evidence type="ECO:0000313" key="1">
    <source>
        <dbReference type="EMBL" id="KKY31415.1"/>
    </source>
</evidence>
<dbReference type="STRING" id="1214573.A0A0G2HTI8"/>
<dbReference type="Gene3D" id="3.60.10.10">
    <property type="entry name" value="Endonuclease/exonuclease/phosphatase"/>
    <property type="match status" value="1"/>
</dbReference>